<feature type="region of interest" description="Disordered" evidence="1">
    <location>
        <begin position="416"/>
        <end position="442"/>
    </location>
</feature>
<comment type="caution">
    <text evidence="4">The sequence shown here is derived from an EMBL/GenBank/DDBJ whole genome shotgun (WGS) entry which is preliminary data.</text>
</comment>
<evidence type="ECO:0000313" key="5">
    <source>
        <dbReference type="Proteomes" id="UP001497497"/>
    </source>
</evidence>
<keyword evidence="5" id="KW-1185">Reference proteome</keyword>
<keyword evidence="2" id="KW-0472">Membrane</keyword>
<dbReference type="Proteomes" id="UP001497497">
    <property type="component" value="Unassembled WGS sequence"/>
</dbReference>
<evidence type="ECO:0000256" key="3">
    <source>
        <dbReference type="SAM" id="SignalP"/>
    </source>
</evidence>
<evidence type="ECO:0000256" key="1">
    <source>
        <dbReference type="SAM" id="MobiDB-lite"/>
    </source>
</evidence>
<feature type="transmembrane region" description="Helical" evidence="2">
    <location>
        <begin position="333"/>
        <end position="357"/>
    </location>
</feature>
<gene>
    <name evidence="4" type="ORF">GSLYS_00014766001</name>
</gene>
<keyword evidence="2" id="KW-1133">Transmembrane helix</keyword>
<feature type="compositionally biased region" description="Acidic residues" evidence="1">
    <location>
        <begin position="416"/>
        <end position="428"/>
    </location>
</feature>
<feature type="region of interest" description="Disordered" evidence="1">
    <location>
        <begin position="178"/>
        <end position="197"/>
    </location>
</feature>
<evidence type="ECO:0008006" key="6">
    <source>
        <dbReference type="Google" id="ProtNLM"/>
    </source>
</evidence>
<proteinExistence type="predicted"/>
<accession>A0AAV2I8J4</accession>
<keyword evidence="3" id="KW-0732">Signal</keyword>
<keyword evidence="2" id="KW-0812">Transmembrane</keyword>
<evidence type="ECO:0000313" key="4">
    <source>
        <dbReference type="EMBL" id="CAL1541124.1"/>
    </source>
</evidence>
<dbReference type="EMBL" id="CAXITT010000416">
    <property type="protein sequence ID" value="CAL1541124.1"/>
    <property type="molecule type" value="Genomic_DNA"/>
</dbReference>
<reference evidence="4 5" key="1">
    <citation type="submission" date="2024-04" db="EMBL/GenBank/DDBJ databases">
        <authorList>
            <consortium name="Genoscope - CEA"/>
            <person name="William W."/>
        </authorList>
    </citation>
    <scope>NUCLEOTIDE SEQUENCE [LARGE SCALE GENOMIC DNA]</scope>
</reference>
<sequence>MADHHARLKISVHHTRVQLAVLLVCQIAFRCSGNTVQWCPPAQVGTPLTLSCSTDKNRSFKRLRWEITHVSSKPDLLTSDPGVTTTTLCDFTHPPCSEISPHRYDVKDDLRGSQLQSSFTLRHVSPTDHGRRVSCRSWNTSTGQTELVSACRICAANVGGGDRVRTLATSKLLNPSCSDESPGIARGPSSGTESNTSKKFLVRRSADSCRGLGAYFIDSGDKDEFNLSTRTEVEGGKNISFQCKVKPAPTVNTSCHVRCNSTNNSVLEMSNQSARVEFQISLGPSRPWYICTCSVQANMSDCGNPTSTTKILFVLKTAGAPRETVTPSKMTPVYYITAAALALVILPIIIGMCVFIYRHGADLYSYYYFKLYHTPPPPATGDYTLVDTPQPPPPRLPPRPSVPASIIERRVLYDDTTEESDGWTEDDPTVALSDRGHESPTQQEQLNELSEFDGYLKPRKVLIPWNINCSPSQVPEYPLNIQTPDKELNLPAKPPLCGVARRASADARAAQDGWCKSVDRRTQSKQGGRRYGDEVERDAPFIADGRSKTLTRLTGGHSDGSVNSDTLVKCHYDSQTFVKGDCDSNTSLKGDCDSVTDLKELYKNNIYSKMEWDRNDIISKEDCDSVTFVDSATFVKVVAR</sequence>
<evidence type="ECO:0000256" key="2">
    <source>
        <dbReference type="SAM" id="Phobius"/>
    </source>
</evidence>
<dbReference type="AlphaFoldDB" id="A0AAV2I8J4"/>
<name>A0AAV2I8J4_LYMST</name>
<feature type="chain" id="PRO_5043875504" description="Ig-like domain-containing protein" evidence="3">
    <location>
        <begin position="34"/>
        <end position="640"/>
    </location>
</feature>
<feature type="signal peptide" evidence="3">
    <location>
        <begin position="1"/>
        <end position="33"/>
    </location>
</feature>
<organism evidence="4 5">
    <name type="scientific">Lymnaea stagnalis</name>
    <name type="common">Great pond snail</name>
    <name type="synonym">Helix stagnalis</name>
    <dbReference type="NCBI Taxonomy" id="6523"/>
    <lineage>
        <taxon>Eukaryota</taxon>
        <taxon>Metazoa</taxon>
        <taxon>Spiralia</taxon>
        <taxon>Lophotrochozoa</taxon>
        <taxon>Mollusca</taxon>
        <taxon>Gastropoda</taxon>
        <taxon>Heterobranchia</taxon>
        <taxon>Euthyneura</taxon>
        <taxon>Panpulmonata</taxon>
        <taxon>Hygrophila</taxon>
        <taxon>Lymnaeoidea</taxon>
        <taxon>Lymnaeidae</taxon>
        <taxon>Lymnaea</taxon>
    </lineage>
</organism>
<protein>
    <recommendedName>
        <fullName evidence="6">Ig-like domain-containing protein</fullName>
    </recommendedName>
</protein>